<sequence>MPAEPIRFLIVDDIEENLMALEALLRRDGLAIDRAKSADAALELMLRHDYALALLDVHMPGTDGYELAEIMRGTERTRSVPIIFVTASEVNEARRFRGYEAGAVDYIFKPIDPLILKSKAEVFFRIGQQARDLERQRDQMLEIARARDRAMAQLKAHADNSPLALVECDGALVIRRWSQGAERLFGRSAAQMVGLPLPQAGWLSAENIAVLSGWLASAPDPATPPRFSTEFTVTQGAGRALECEVYGSVLASAEGAQSLSLQILDITERRQAEEVRSLLIGELNHRIKNTLANVQAIARQSLRQAVDLRSFERSFMGRLQALSRAHSILSDATWASAPLDQLIDDQIRAGTLDGERLHRSGPRVDLSPDTMLRMALILHELGTNAGKYGALSVPEGEVHLSWALAPEGLTLRWEERGGPVVATPDRKGFGMTMIGSSATGDGDWFNTDWRPEGVIWTFGLSRGVTATRSRAMAQTGDCPAAAAGAGALAGRRVLVVEDEPLVALDISFELEDAGAEVVAVARTLSDALDTASRVRCDLALLDGNLNGEPVDRVAALLVSRGIPFCFVSGYGREHLPRDFQTVPLVEKPFNPDALRSVLCDIMVMPAAADLPPPGLPA</sequence>
<dbReference type="Pfam" id="PF00072">
    <property type="entry name" value="Response_reg"/>
    <property type="match status" value="1"/>
</dbReference>
<feature type="modified residue" description="4-aspartylphosphate" evidence="8">
    <location>
        <position position="542"/>
    </location>
</feature>
<organism evidence="10 11">
    <name type="scientific">Salipiger marinus</name>
    <dbReference type="NCBI Taxonomy" id="555512"/>
    <lineage>
        <taxon>Bacteria</taxon>
        <taxon>Pseudomonadati</taxon>
        <taxon>Pseudomonadota</taxon>
        <taxon>Alphaproteobacteria</taxon>
        <taxon>Rhodobacterales</taxon>
        <taxon>Roseobacteraceae</taxon>
        <taxon>Salipiger</taxon>
    </lineage>
</organism>
<keyword evidence="4" id="KW-0808">Transferase</keyword>
<dbReference type="EC" id="2.7.13.3" evidence="2"/>
<dbReference type="SUPFAM" id="SSF55785">
    <property type="entry name" value="PYP-like sensor domain (PAS domain)"/>
    <property type="match status" value="1"/>
</dbReference>
<evidence type="ECO:0000256" key="1">
    <source>
        <dbReference type="ARBA" id="ARBA00000085"/>
    </source>
</evidence>
<keyword evidence="6" id="KW-0418">Kinase</keyword>
<evidence type="ECO:0000256" key="7">
    <source>
        <dbReference type="ARBA" id="ARBA00022840"/>
    </source>
</evidence>
<dbReference type="Gene3D" id="3.40.50.2300">
    <property type="match status" value="2"/>
</dbReference>
<dbReference type="SMART" id="SM00448">
    <property type="entry name" value="REC"/>
    <property type="match status" value="2"/>
</dbReference>
<gene>
    <name evidence="10" type="ORF">SAMN04487993_100360</name>
</gene>
<dbReference type="GO" id="GO:0004673">
    <property type="term" value="F:protein histidine kinase activity"/>
    <property type="evidence" value="ECO:0007669"/>
    <property type="project" value="UniProtKB-EC"/>
</dbReference>
<name>A0A1G8JIK2_9RHOB</name>
<dbReference type="Gene3D" id="3.30.565.10">
    <property type="entry name" value="Histidine kinase-like ATPase, C-terminal domain"/>
    <property type="match status" value="1"/>
</dbReference>
<evidence type="ECO:0000256" key="3">
    <source>
        <dbReference type="ARBA" id="ARBA00022553"/>
    </source>
</evidence>
<feature type="modified residue" description="4-aspartylphosphate" evidence="8">
    <location>
        <position position="56"/>
    </location>
</feature>
<proteinExistence type="predicted"/>
<dbReference type="EMBL" id="FNEJ01000003">
    <property type="protein sequence ID" value="SDI30470.1"/>
    <property type="molecule type" value="Genomic_DNA"/>
</dbReference>
<dbReference type="InterPro" id="IPR035965">
    <property type="entry name" value="PAS-like_dom_sf"/>
</dbReference>
<dbReference type="InterPro" id="IPR011006">
    <property type="entry name" value="CheY-like_superfamily"/>
</dbReference>
<keyword evidence="11" id="KW-1185">Reference proteome</keyword>
<dbReference type="STRING" id="555512.SAMN04487993_100360"/>
<evidence type="ECO:0000256" key="2">
    <source>
        <dbReference type="ARBA" id="ARBA00012438"/>
    </source>
</evidence>
<evidence type="ECO:0000259" key="9">
    <source>
        <dbReference type="PROSITE" id="PS50110"/>
    </source>
</evidence>
<dbReference type="SUPFAM" id="SSF52172">
    <property type="entry name" value="CheY-like"/>
    <property type="match status" value="2"/>
</dbReference>
<dbReference type="InterPro" id="IPR011102">
    <property type="entry name" value="Sig_transdc_His_kinase_HWE"/>
</dbReference>
<keyword evidence="3 8" id="KW-0597">Phosphoprotein</keyword>
<evidence type="ECO:0000256" key="8">
    <source>
        <dbReference type="PROSITE-ProRule" id="PRU00169"/>
    </source>
</evidence>
<feature type="domain" description="Response regulatory" evidence="9">
    <location>
        <begin position="492"/>
        <end position="602"/>
    </location>
</feature>
<dbReference type="InterPro" id="IPR001789">
    <property type="entry name" value="Sig_transdc_resp-reg_receiver"/>
</dbReference>
<protein>
    <recommendedName>
        <fullName evidence="2">histidine kinase</fullName>
        <ecNumber evidence="2">2.7.13.3</ecNumber>
    </recommendedName>
</protein>
<evidence type="ECO:0000256" key="4">
    <source>
        <dbReference type="ARBA" id="ARBA00022679"/>
    </source>
</evidence>
<dbReference type="Proteomes" id="UP000199093">
    <property type="component" value="Unassembled WGS sequence"/>
</dbReference>
<evidence type="ECO:0000313" key="11">
    <source>
        <dbReference type="Proteomes" id="UP000199093"/>
    </source>
</evidence>
<dbReference type="AlphaFoldDB" id="A0A1G8JIK2"/>
<dbReference type="PANTHER" id="PTHR41523">
    <property type="entry name" value="TWO-COMPONENT SYSTEM SENSOR PROTEIN"/>
    <property type="match status" value="1"/>
</dbReference>
<dbReference type="InterPro" id="IPR036890">
    <property type="entry name" value="HATPase_C_sf"/>
</dbReference>
<feature type="domain" description="Response regulatory" evidence="9">
    <location>
        <begin position="7"/>
        <end position="124"/>
    </location>
</feature>
<dbReference type="GO" id="GO:0000160">
    <property type="term" value="P:phosphorelay signal transduction system"/>
    <property type="evidence" value="ECO:0007669"/>
    <property type="project" value="InterPro"/>
</dbReference>
<accession>A0A1G8JIK2</accession>
<evidence type="ECO:0000256" key="6">
    <source>
        <dbReference type="ARBA" id="ARBA00022777"/>
    </source>
</evidence>
<comment type="catalytic activity">
    <reaction evidence="1">
        <text>ATP + protein L-histidine = ADP + protein N-phospho-L-histidine.</text>
        <dbReference type="EC" id="2.7.13.3"/>
    </reaction>
</comment>
<dbReference type="RefSeq" id="WP_089844224.1">
    <property type="nucleotide sequence ID" value="NZ_FNEJ01000003.1"/>
</dbReference>
<dbReference type="PANTHER" id="PTHR41523:SF7">
    <property type="entry name" value="HISTIDINE KINASE"/>
    <property type="match status" value="1"/>
</dbReference>
<evidence type="ECO:0000313" key="10">
    <source>
        <dbReference type="EMBL" id="SDI30470.1"/>
    </source>
</evidence>
<keyword evidence="5" id="KW-0547">Nucleotide-binding</keyword>
<evidence type="ECO:0000256" key="5">
    <source>
        <dbReference type="ARBA" id="ARBA00022741"/>
    </source>
</evidence>
<reference evidence="10 11" key="1">
    <citation type="submission" date="2016-10" db="EMBL/GenBank/DDBJ databases">
        <authorList>
            <person name="de Groot N.N."/>
        </authorList>
    </citation>
    <scope>NUCLEOTIDE SEQUENCE [LARGE SCALE GENOMIC DNA]</scope>
    <source>
        <strain evidence="10 11">DSM 26424</strain>
    </source>
</reference>
<dbReference type="NCBIfam" id="TIGR00229">
    <property type="entry name" value="sensory_box"/>
    <property type="match status" value="1"/>
</dbReference>
<dbReference type="Pfam" id="PF07536">
    <property type="entry name" value="HWE_HK"/>
    <property type="match status" value="1"/>
</dbReference>
<keyword evidence="7" id="KW-0067">ATP-binding</keyword>
<dbReference type="OrthoDB" id="9816309at2"/>
<dbReference type="SMART" id="SM00911">
    <property type="entry name" value="HWE_HK"/>
    <property type="match status" value="1"/>
</dbReference>
<dbReference type="InterPro" id="IPR000014">
    <property type="entry name" value="PAS"/>
</dbReference>
<dbReference type="PROSITE" id="PS50110">
    <property type="entry name" value="RESPONSE_REGULATORY"/>
    <property type="match status" value="2"/>
</dbReference>
<dbReference type="Gene3D" id="3.30.450.20">
    <property type="entry name" value="PAS domain"/>
    <property type="match status" value="1"/>
</dbReference>
<dbReference type="GO" id="GO:0005524">
    <property type="term" value="F:ATP binding"/>
    <property type="evidence" value="ECO:0007669"/>
    <property type="project" value="UniProtKB-KW"/>
</dbReference>